<accession>A0AA96GNA0</accession>
<dbReference type="InterPro" id="IPR029063">
    <property type="entry name" value="SAM-dependent_MTases_sf"/>
</dbReference>
<proteinExistence type="predicted"/>
<keyword evidence="3" id="KW-1185">Reference proteome</keyword>
<dbReference type="InterPro" id="IPR041698">
    <property type="entry name" value="Methyltransf_25"/>
</dbReference>
<evidence type="ECO:0000313" key="2">
    <source>
        <dbReference type="EMBL" id="WNM64007.1"/>
    </source>
</evidence>
<organism evidence="2 3">
    <name type="scientific">Candidatus Nitrospira neomarina</name>
    <dbReference type="NCBI Taxonomy" id="3020899"/>
    <lineage>
        <taxon>Bacteria</taxon>
        <taxon>Pseudomonadati</taxon>
        <taxon>Nitrospirota</taxon>
        <taxon>Nitrospiria</taxon>
        <taxon>Nitrospirales</taxon>
        <taxon>Nitrospiraceae</taxon>
        <taxon>Nitrospira</taxon>
    </lineage>
</organism>
<dbReference type="SUPFAM" id="SSF53335">
    <property type="entry name" value="S-adenosyl-L-methionine-dependent methyltransferases"/>
    <property type="match status" value="1"/>
</dbReference>
<reference evidence="2 3" key="1">
    <citation type="submission" date="2023-01" db="EMBL/GenBank/DDBJ databases">
        <title>Cultivation and genomic characterization of new, ubiquitous marine nitrite-oxidizing bacteria from the Nitrospirales.</title>
        <authorList>
            <person name="Mueller A.J."/>
            <person name="Daebeler A."/>
            <person name="Herbold C.W."/>
            <person name="Kirkegaard R.H."/>
            <person name="Daims H."/>
        </authorList>
    </citation>
    <scope>NUCLEOTIDE SEQUENCE [LARGE SCALE GENOMIC DNA]</scope>
    <source>
        <strain evidence="2 3">DK</strain>
    </source>
</reference>
<dbReference type="GO" id="GO:0032259">
    <property type="term" value="P:methylation"/>
    <property type="evidence" value="ECO:0007669"/>
    <property type="project" value="UniProtKB-KW"/>
</dbReference>
<dbReference type="Gene3D" id="3.40.50.150">
    <property type="entry name" value="Vaccinia Virus protein VP39"/>
    <property type="match status" value="1"/>
</dbReference>
<feature type="domain" description="Methyltransferase" evidence="1">
    <location>
        <begin position="67"/>
        <end position="126"/>
    </location>
</feature>
<dbReference type="AlphaFoldDB" id="A0AA96GNA0"/>
<dbReference type="KEGG" id="nneo:PQG83_09700"/>
<dbReference type="GO" id="GO:0008168">
    <property type="term" value="F:methyltransferase activity"/>
    <property type="evidence" value="ECO:0007669"/>
    <property type="project" value="UniProtKB-KW"/>
</dbReference>
<dbReference type="Pfam" id="PF13649">
    <property type="entry name" value="Methyltransf_25"/>
    <property type="match status" value="1"/>
</dbReference>
<dbReference type="Proteomes" id="UP001302494">
    <property type="component" value="Chromosome"/>
</dbReference>
<dbReference type="RefSeq" id="WP_312748870.1">
    <property type="nucleotide sequence ID" value="NZ_CP116968.1"/>
</dbReference>
<protein>
    <submittedName>
        <fullName evidence="2">Class I SAM-dependent methyltransferase</fullName>
    </submittedName>
</protein>
<sequence length="201" mass="23273">MAIFLKSPSRALKIIRNIIRDLRFGGLFGRTIKTRYANIGAIDTASTEYDVLPNIFEKLIKPTDVLVDVGCGRGRVIRWWISEGYSNQIIGVELDEEVATYAKKQLNKYKNVTIIHGNILDVIPVNGTIFYLYNPFHRDVMKEFKDRMSETFRIKKEVLLVYYNCQHLDLFENDPHWLIQKRETSDIPFSQGECAIIKLVG</sequence>
<keyword evidence="2" id="KW-0808">Transferase</keyword>
<name>A0AA96GNA0_9BACT</name>
<dbReference type="CDD" id="cd02440">
    <property type="entry name" value="AdoMet_MTases"/>
    <property type="match status" value="1"/>
</dbReference>
<evidence type="ECO:0000313" key="3">
    <source>
        <dbReference type="Proteomes" id="UP001302494"/>
    </source>
</evidence>
<keyword evidence="2" id="KW-0489">Methyltransferase</keyword>
<evidence type="ECO:0000259" key="1">
    <source>
        <dbReference type="Pfam" id="PF13649"/>
    </source>
</evidence>
<gene>
    <name evidence="2" type="ORF">PQG83_09700</name>
</gene>
<dbReference type="EMBL" id="CP116968">
    <property type="protein sequence ID" value="WNM64007.1"/>
    <property type="molecule type" value="Genomic_DNA"/>
</dbReference>